<dbReference type="eggNOG" id="ENOG5031RXH">
    <property type="taxonomic scope" value="Bacteria"/>
</dbReference>
<evidence type="ECO:0000313" key="2">
    <source>
        <dbReference type="Proteomes" id="UP000036196"/>
    </source>
</evidence>
<comment type="caution">
    <text evidence="1">The sequence shown here is derived from an EMBL/GenBank/DDBJ whole genome shotgun (WGS) entry which is preliminary data.</text>
</comment>
<dbReference type="InterPro" id="IPR022574">
    <property type="entry name" value="DUF2623"/>
</dbReference>
<keyword evidence="2" id="KW-1185">Reference proteome</keyword>
<dbReference type="EMBL" id="LDZF01000013">
    <property type="protein sequence ID" value="KMK13042.1"/>
    <property type="molecule type" value="Genomic_DNA"/>
</dbReference>
<name>A0A0J5LSP4_PLUGE</name>
<dbReference type="Proteomes" id="UP000036196">
    <property type="component" value="Unassembled WGS sequence"/>
</dbReference>
<proteinExistence type="predicted"/>
<dbReference type="Pfam" id="PF11115">
    <property type="entry name" value="DUF2623"/>
    <property type="match status" value="1"/>
</dbReference>
<gene>
    <name evidence="1" type="ORF">ABW06_13660</name>
</gene>
<dbReference type="AlphaFoldDB" id="A0A0J5LSP4"/>
<sequence length="95" mass="10971">MHNHFGKGLLAGLNTASPHPCGEQARFCNEYTRGFVLGYCYRLWKQTGEKSVGALEAGRLTRQYQLDRDIMVEFFTEFKSDRAVHYFNLGYGSRR</sequence>
<protein>
    <recommendedName>
        <fullName evidence="3">DUF2623 domain-containing protein</fullName>
    </recommendedName>
</protein>
<reference evidence="1 2" key="1">
    <citation type="submission" date="2015-05" db="EMBL/GenBank/DDBJ databases">
        <title>Genome sequences of Pluralibacter gergoviae.</title>
        <authorList>
            <person name="Greninger A.L."/>
            <person name="Miller S."/>
        </authorList>
    </citation>
    <scope>NUCLEOTIDE SEQUENCE [LARGE SCALE GENOMIC DNA]</scope>
    <source>
        <strain evidence="1 2">JS81F13</strain>
    </source>
</reference>
<dbReference type="RefSeq" id="WP_048279288.1">
    <property type="nucleotide sequence ID" value="NZ_LDZF01000013.1"/>
</dbReference>
<dbReference type="PATRIC" id="fig|61647.15.peg.903"/>
<organism evidence="1 2">
    <name type="scientific">Pluralibacter gergoviae</name>
    <name type="common">Enterobacter gergoviae</name>
    <dbReference type="NCBI Taxonomy" id="61647"/>
    <lineage>
        <taxon>Bacteria</taxon>
        <taxon>Pseudomonadati</taxon>
        <taxon>Pseudomonadota</taxon>
        <taxon>Gammaproteobacteria</taxon>
        <taxon>Enterobacterales</taxon>
        <taxon>Enterobacteriaceae</taxon>
        <taxon>Pluralibacter</taxon>
    </lineage>
</organism>
<evidence type="ECO:0008006" key="3">
    <source>
        <dbReference type="Google" id="ProtNLM"/>
    </source>
</evidence>
<evidence type="ECO:0000313" key="1">
    <source>
        <dbReference type="EMBL" id="KMK13042.1"/>
    </source>
</evidence>
<accession>A0A0J5LSP4</accession>